<protein>
    <submittedName>
        <fullName evidence="1">Uncharacterized protein</fullName>
    </submittedName>
</protein>
<evidence type="ECO:0000313" key="2">
    <source>
        <dbReference type="Proteomes" id="UP001281003"/>
    </source>
</evidence>
<organism evidence="1 2">
    <name type="scientific">Sordaria brevicollis</name>
    <dbReference type="NCBI Taxonomy" id="83679"/>
    <lineage>
        <taxon>Eukaryota</taxon>
        <taxon>Fungi</taxon>
        <taxon>Dikarya</taxon>
        <taxon>Ascomycota</taxon>
        <taxon>Pezizomycotina</taxon>
        <taxon>Sordariomycetes</taxon>
        <taxon>Sordariomycetidae</taxon>
        <taxon>Sordariales</taxon>
        <taxon>Sordariaceae</taxon>
        <taxon>Sordaria</taxon>
    </lineage>
</organism>
<evidence type="ECO:0000313" key="1">
    <source>
        <dbReference type="EMBL" id="KAK3396014.1"/>
    </source>
</evidence>
<name>A0AAE0P9X1_SORBR</name>
<dbReference type="Proteomes" id="UP001281003">
    <property type="component" value="Unassembled WGS sequence"/>
</dbReference>
<keyword evidence="2" id="KW-1185">Reference proteome</keyword>
<dbReference type="EMBL" id="JAUTDP010000009">
    <property type="protein sequence ID" value="KAK3396014.1"/>
    <property type="molecule type" value="Genomic_DNA"/>
</dbReference>
<dbReference type="AlphaFoldDB" id="A0AAE0P9X1"/>
<reference evidence="1" key="1">
    <citation type="journal article" date="2023" name="Mol. Phylogenet. Evol.">
        <title>Genome-scale phylogeny and comparative genomics of the fungal order Sordariales.</title>
        <authorList>
            <person name="Hensen N."/>
            <person name="Bonometti L."/>
            <person name="Westerberg I."/>
            <person name="Brannstrom I.O."/>
            <person name="Guillou S."/>
            <person name="Cros-Aarteil S."/>
            <person name="Calhoun S."/>
            <person name="Haridas S."/>
            <person name="Kuo A."/>
            <person name="Mondo S."/>
            <person name="Pangilinan J."/>
            <person name="Riley R."/>
            <person name="LaButti K."/>
            <person name="Andreopoulos B."/>
            <person name="Lipzen A."/>
            <person name="Chen C."/>
            <person name="Yan M."/>
            <person name="Daum C."/>
            <person name="Ng V."/>
            <person name="Clum A."/>
            <person name="Steindorff A."/>
            <person name="Ohm R.A."/>
            <person name="Martin F."/>
            <person name="Silar P."/>
            <person name="Natvig D.O."/>
            <person name="Lalanne C."/>
            <person name="Gautier V."/>
            <person name="Ament-Velasquez S.L."/>
            <person name="Kruys A."/>
            <person name="Hutchinson M.I."/>
            <person name="Powell A.J."/>
            <person name="Barry K."/>
            <person name="Miller A.N."/>
            <person name="Grigoriev I.V."/>
            <person name="Debuchy R."/>
            <person name="Gladieux P."/>
            <person name="Hiltunen Thoren M."/>
            <person name="Johannesson H."/>
        </authorList>
    </citation>
    <scope>NUCLEOTIDE SEQUENCE</scope>
    <source>
        <strain evidence="1">FGSC 1904</strain>
    </source>
</reference>
<reference evidence="1" key="2">
    <citation type="submission" date="2023-07" db="EMBL/GenBank/DDBJ databases">
        <authorList>
            <consortium name="Lawrence Berkeley National Laboratory"/>
            <person name="Haridas S."/>
            <person name="Hensen N."/>
            <person name="Bonometti L."/>
            <person name="Westerberg I."/>
            <person name="Brannstrom I.O."/>
            <person name="Guillou S."/>
            <person name="Cros-Aarteil S."/>
            <person name="Calhoun S."/>
            <person name="Kuo A."/>
            <person name="Mondo S."/>
            <person name="Pangilinan J."/>
            <person name="Riley R."/>
            <person name="LaButti K."/>
            <person name="Andreopoulos B."/>
            <person name="Lipzen A."/>
            <person name="Chen C."/>
            <person name="Yanf M."/>
            <person name="Daum C."/>
            <person name="Ng V."/>
            <person name="Clum A."/>
            <person name="Steindorff A."/>
            <person name="Ohm R."/>
            <person name="Martin F."/>
            <person name="Silar P."/>
            <person name="Natvig D."/>
            <person name="Lalanne C."/>
            <person name="Gautier V."/>
            <person name="Ament-velasquez S.L."/>
            <person name="Kruys A."/>
            <person name="Hutchinson M.I."/>
            <person name="Powell A.J."/>
            <person name="Barry K."/>
            <person name="Miller A.N."/>
            <person name="Grigoriev I.V."/>
            <person name="Debuchy R."/>
            <person name="Gladieux P."/>
            <person name="Thoren M.H."/>
            <person name="Johannesson H."/>
        </authorList>
    </citation>
    <scope>NUCLEOTIDE SEQUENCE</scope>
    <source>
        <strain evidence="1">FGSC 1904</strain>
    </source>
</reference>
<sequence length="85" mass="9557">MSRNRYTTTPRPPYIVFDRDWNPNLPLAVQAQGLIRVYTAAGVSKKALLHDQRDCRDRSPAGTLIYNFHNALVAELTAMTPSSLL</sequence>
<comment type="caution">
    <text evidence="1">The sequence shown here is derived from an EMBL/GenBank/DDBJ whole genome shotgun (WGS) entry which is preliminary data.</text>
</comment>
<proteinExistence type="predicted"/>
<accession>A0AAE0P9X1</accession>
<gene>
    <name evidence="1" type="ORF">B0T20DRAFT_416302</name>
</gene>